<keyword evidence="2 6" id="KW-0489">Methyltransferase</keyword>
<evidence type="ECO:0000256" key="2">
    <source>
        <dbReference type="ARBA" id="ARBA00022603"/>
    </source>
</evidence>
<proteinExistence type="predicted"/>
<dbReference type="OrthoDB" id="529208at2"/>
<dbReference type="PANTHER" id="PTHR44307">
    <property type="entry name" value="PHOSPHOETHANOLAMINE METHYLTRANSFERASE"/>
    <property type="match status" value="1"/>
</dbReference>
<evidence type="ECO:0000256" key="1">
    <source>
        <dbReference type="ARBA" id="ARBA00005189"/>
    </source>
</evidence>
<protein>
    <submittedName>
        <fullName evidence="6">Methyltransferase family protein</fullName>
    </submittedName>
</protein>
<dbReference type="SUPFAM" id="SSF53335">
    <property type="entry name" value="S-adenosyl-L-methionine-dependent methyltransferases"/>
    <property type="match status" value="1"/>
</dbReference>
<evidence type="ECO:0000256" key="4">
    <source>
        <dbReference type="ARBA" id="ARBA00025707"/>
    </source>
</evidence>
<accession>A0A2S6GM27</accession>
<dbReference type="GO" id="GO:0008757">
    <property type="term" value="F:S-adenosylmethionine-dependent methyltransferase activity"/>
    <property type="evidence" value="ECO:0007669"/>
    <property type="project" value="InterPro"/>
</dbReference>
<dbReference type="AlphaFoldDB" id="A0A2S6GM27"/>
<dbReference type="Proteomes" id="UP000238071">
    <property type="component" value="Unassembled WGS sequence"/>
</dbReference>
<dbReference type="CDD" id="cd02440">
    <property type="entry name" value="AdoMet_MTases"/>
    <property type="match status" value="1"/>
</dbReference>
<feature type="domain" description="Methyltransferase type 11" evidence="5">
    <location>
        <begin position="140"/>
        <end position="233"/>
    </location>
</feature>
<evidence type="ECO:0000313" key="7">
    <source>
        <dbReference type="Proteomes" id="UP000238071"/>
    </source>
</evidence>
<comment type="caution">
    <text evidence="6">The sequence shown here is derived from an EMBL/GenBank/DDBJ whole genome shotgun (WGS) entry which is preliminary data.</text>
</comment>
<keyword evidence="3 6" id="KW-0808">Transferase</keyword>
<reference evidence="6 7" key="1">
    <citation type="submission" date="2018-02" db="EMBL/GenBank/DDBJ databases">
        <title>Subsurface microbial communities from deep shales in Ohio and West Virginia, USA.</title>
        <authorList>
            <person name="Wrighton K."/>
        </authorList>
    </citation>
    <scope>NUCLEOTIDE SEQUENCE [LARGE SCALE GENOMIC DNA]</scope>
    <source>
        <strain evidence="6 7">OWC-G53F</strain>
    </source>
</reference>
<dbReference type="EMBL" id="PTIY01000017">
    <property type="protein sequence ID" value="PPK66292.1"/>
    <property type="molecule type" value="Genomic_DNA"/>
</dbReference>
<name>A0A2S6GM27_9GAMM</name>
<evidence type="ECO:0000259" key="5">
    <source>
        <dbReference type="Pfam" id="PF08241"/>
    </source>
</evidence>
<dbReference type="Gene3D" id="3.40.50.150">
    <property type="entry name" value="Vaccinia Virus protein VP39"/>
    <property type="match status" value="1"/>
</dbReference>
<comment type="pathway">
    <text evidence="1">Lipid metabolism.</text>
</comment>
<dbReference type="RefSeq" id="WP_104425074.1">
    <property type="nucleotide sequence ID" value="NZ_PTIY01000017.1"/>
</dbReference>
<evidence type="ECO:0000313" key="6">
    <source>
        <dbReference type="EMBL" id="PPK66292.1"/>
    </source>
</evidence>
<dbReference type="GO" id="GO:0032259">
    <property type="term" value="P:methylation"/>
    <property type="evidence" value="ECO:0007669"/>
    <property type="project" value="UniProtKB-KW"/>
</dbReference>
<gene>
    <name evidence="6" type="ORF">B0F88_11731</name>
</gene>
<sequence>MTDQYDLKELLKKRLFDSISAQIDLIGYVPDDIAKLVKNFTFETEVVGQSPDDVEFARRKDADPSLAESSCDKDSLASQINNYYDQAFYSRDGIMGILLGGTEYRNIGYWDETTTTQNSASERLQDALLDFIPEKSGRILDVACGMGASTRRLLNHYPAENVWAINISEKQLESVRKNAPGCNAQVMNAVDMKFDDNFFDNILCIEAAFHFETRRKFLEDAYRILKPGGRLVLSDTLFTSRERLVQHAVFPSPENHIETVDEYRELLSEVGFSNIIINDVSREVWGAHFLHTVNKIHEEFYNGNLNIVQLTEILWTYYHLNSITGLCLFVSAQK</sequence>
<dbReference type="InterPro" id="IPR013216">
    <property type="entry name" value="Methyltransf_11"/>
</dbReference>
<dbReference type="Pfam" id="PF08241">
    <property type="entry name" value="Methyltransf_11"/>
    <property type="match status" value="1"/>
</dbReference>
<evidence type="ECO:0000256" key="3">
    <source>
        <dbReference type="ARBA" id="ARBA00022679"/>
    </source>
</evidence>
<dbReference type="PANTHER" id="PTHR44307:SF2">
    <property type="entry name" value="PHOSPHOETHANOLAMINE METHYLTRANSFERASE ISOFORM X1"/>
    <property type="match status" value="1"/>
</dbReference>
<organism evidence="6 7">
    <name type="scientific">Methylobacter tundripaludum</name>
    <dbReference type="NCBI Taxonomy" id="173365"/>
    <lineage>
        <taxon>Bacteria</taxon>
        <taxon>Pseudomonadati</taxon>
        <taxon>Pseudomonadota</taxon>
        <taxon>Gammaproteobacteria</taxon>
        <taxon>Methylococcales</taxon>
        <taxon>Methylococcaceae</taxon>
        <taxon>Methylobacter</taxon>
    </lineage>
</organism>
<dbReference type="InterPro" id="IPR029063">
    <property type="entry name" value="SAM-dependent_MTases_sf"/>
</dbReference>
<comment type="pathway">
    <text evidence="4">Phospholipid metabolism.</text>
</comment>
<keyword evidence="7" id="KW-1185">Reference proteome</keyword>